<evidence type="ECO:0000259" key="7">
    <source>
        <dbReference type="Pfam" id="PF01694"/>
    </source>
</evidence>
<comment type="similarity">
    <text evidence="2 6">Belongs to the peptidase S54 family.</text>
</comment>
<sequence length="305" mass="34331">MAYYYGHPPGQVPMPMPMPMPVPMPMAAPMHPPMYMPPPQHRYTVWFMPVIFFLKIGMFIYSMYENNCPGNRGVVKRHDCILEHPLGRFSFEPYHENRMIGPATATLIKLGALKADLVYNGDYYRLFGYMFLHAGVIPLLINMLGVLIFGNRFETDFGFWRVGPLYLISGVGGSLMSVLELIDKKRTHDTISVGASGALFGLLGASLSELMTNWGHYTDRCLQLFSILLVIGLNVAIGLLNPWIDWAAHVGGFVTGCLLGFVLFIKPQPGYINRKYLPPGYQPISRHKCYQYIFLVLALVAFLAL</sequence>
<evidence type="ECO:0000256" key="6">
    <source>
        <dbReference type="RuleBase" id="RU362115"/>
    </source>
</evidence>
<evidence type="ECO:0000313" key="8">
    <source>
        <dbReference type="EMBL" id="KAJ8452803.1"/>
    </source>
</evidence>
<dbReference type="GO" id="GO:0004252">
    <property type="term" value="F:serine-type endopeptidase activity"/>
    <property type="evidence" value="ECO:0007669"/>
    <property type="project" value="InterPro"/>
</dbReference>
<comment type="function">
    <text evidence="6">Serine protease involved in intramembrane proteolysis.</text>
</comment>
<dbReference type="Gene3D" id="1.20.1540.10">
    <property type="entry name" value="Rhomboid-like"/>
    <property type="match status" value="1"/>
</dbReference>
<evidence type="ECO:0000313" key="9">
    <source>
        <dbReference type="Proteomes" id="UP001153076"/>
    </source>
</evidence>
<evidence type="ECO:0000256" key="5">
    <source>
        <dbReference type="ARBA" id="ARBA00023136"/>
    </source>
</evidence>
<dbReference type="AlphaFoldDB" id="A0A9Q1QRL5"/>
<feature type="transmembrane region" description="Helical" evidence="6">
    <location>
        <begin position="162"/>
        <end position="179"/>
    </location>
</feature>
<keyword evidence="4 6" id="KW-1133">Transmembrane helix</keyword>
<feature type="domain" description="Peptidase S54 rhomboid" evidence="7">
    <location>
        <begin position="121"/>
        <end position="264"/>
    </location>
</feature>
<feature type="transmembrane region" description="Helical" evidence="6">
    <location>
        <begin position="43"/>
        <end position="64"/>
    </location>
</feature>
<name>A0A9Q1QRL5_9CARY</name>
<gene>
    <name evidence="8" type="ORF">Cgig2_014566</name>
</gene>
<keyword evidence="3 6" id="KW-0812">Transmembrane</keyword>
<proteinExistence type="inferred from homology"/>
<protein>
    <recommendedName>
        <fullName evidence="6">RHOMBOID-like protein</fullName>
        <ecNumber evidence="6">3.4.21.105</ecNumber>
    </recommendedName>
</protein>
<dbReference type="InterPro" id="IPR035952">
    <property type="entry name" value="Rhomboid-like_sf"/>
</dbReference>
<dbReference type="Proteomes" id="UP001153076">
    <property type="component" value="Unassembled WGS sequence"/>
</dbReference>
<keyword evidence="6" id="KW-0720">Serine protease</keyword>
<dbReference type="Pfam" id="PF01694">
    <property type="entry name" value="Rhomboid"/>
    <property type="match status" value="1"/>
</dbReference>
<reference evidence="8" key="1">
    <citation type="submission" date="2022-04" db="EMBL/GenBank/DDBJ databases">
        <title>Carnegiea gigantea Genome sequencing and assembly v2.</title>
        <authorList>
            <person name="Copetti D."/>
            <person name="Sanderson M.J."/>
            <person name="Burquez A."/>
            <person name="Wojciechowski M.F."/>
        </authorList>
    </citation>
    <scope>NUCLEOTIDE SEQUENCE</scope>
    <source>
        <strain evidence="8">SGP5-SGP5p</strain>
        <tissue evidence="8">Aerial part</tissue>
    </source>
</reference>
<keyword evidence="5 6" id="KW-0472">Membrane</keyword>
<comment type="subcellular location">
    <subcellularLocation>
        <location evidence="1 6">Membrane</location>
        <topology evidence="1 6">Multi-pass membrane protein</topology>
    </subcellularLocation>
</comment>
<comment type="caution">
    <text evidence="6">Lacks conserved residue(s) required for the propagation of feature annotation.</text>
</comment>
<dbReference type="InterPro" id="IPR022764">
    <property type="entry name" value="Peptidase_S54_rhomboid_dom"/>
</dbReference>
<feature type="transmembrane region" description="Helical" evidence="6">
    <location>
        <begin position="246"/>
        <end position="265"/>
    </location>
</feature>
<accession>A0A9Q1QRL5</accession>
<dbReference type="OrthoDB" id="418595at2759"/>
<evidence type="ECO:0000256" key="1">
    <source>
        <dbReference type="ARBA" id="ARBA00004141"/>
    </source>
</evidence>
<dbReference type="PANTHER" id="PTHR22936">
    <property type="entry name" value="RHOMBOID-RELATED"/>
    <property type="match status" value="1"/>
</dbReference>
<comment type="catalytic activity">
    <reaction evidence="6">
        <text>Cleaves type-1 transmembrane domains using a catalytic dyad composed of serine and histidine that are contributed by different transmembrane domains.</text>
        <dbReference type="EC" id="3.4.21.105"/>
    </reaction>
</comment>
<evidence type="ECO:0000256" key="4">
    <source>
        <dbReference type="ARBA" id="ARBA00022989"/>
    </source>
</evidence>
<evidence type="ECO:0000256" key="2">
    <source>
        <dbReference type="ARBA" id="ARBA00009045"/>
    </source>
</evidence>
<dbReference type="GO" id="GO:0016020">
    <property type="term" value="C:membrane"/>
    <property type="evidence" value="ECO:0007669"/>
    <property type="project" value="UniProtKB-SubCell"/>
</dbReference>
<feature type="transmembrane region" description="Helical" evidence="6">
    <location>
        <begin position="126"/>
        <end position="150"/>
    </location>
</feature>
<feature type="transmembrane region" description="Helical" evidence="6">
    <location>
        <begin position="222"/>
        <end position="240"/>
    </location>
</feature>
<evidence type="ECO:0000256" key="3">
    <source>
        <dbReference type="ARBA" id="ARBA00022692"/>
    </source>
</evidence>
<dbReference type="GO" id="GO:0006508">
    <property type="term" value="P:proteolysis"/>
    <property type="evidence" value="ECO:0007669"/>
    <property type="project" value="UniProtKB-KW"/>
</dbReference>
<comment type="caution">
    <text evidence="8">The sequence shown here is derived from an EMBL/GenBank/DDBJ whole genome shotgun (WGS) entry which is preliminary data.</text>
</comment>
<keyword evidence="6" id="KW-0378">Hydrolase</keyword>
<keyword evidence="9" id="KW-1185">Reference proteome</keyword>
<dbReference type="PANTHER" id="PTHR22936:SF87">
    <property type="entry name" value="RHOMBOID-LIKE PROTEIN 5"/>
    <property type="match status" value="1"/>
</dbReference>
<organism evidence="8 9">
    <name type="scientific">Carnegiea gigantea</name>
    <dbReference type="NCBI Taxonomy" id="171969"/>
    <lineage>
        <taxon>Eukaryota</taxon>
        <taxon>Viridiplantae</taxon>
        <taxon>Streptophyta</taxon>
        <taxon>Embryophyta</taxon>
        <taxon>Tracheophyta</taxon>
        <taxon>Spermatophyta</taxon>
        <taxon>Magnoliopsida</taxon>
        <taxon>eudicotyledons</taxon>
        <taxon>Gunneridae</taxon>
        <taxon>Pentapetalae</taxon>
        <taxon>Caryophyllales</taxon>
        <taxon>Cactineae</taxon>
        <taxon>Cactaceae</taxon>
        <taxon>Cactoideae</taxon>
        <taxon>Echinocereeae</taxon>
        <taxon>Carnegiea</taxon>
    </lineage>
</organism>
<dbReference type="EC" id="3.4.21.105" evidence="6"/>
<dbReference type="InterPro" id="IPR002610">
    <property type="entry name" value="Peptidase_S54_rhomboid-like"/>
</dbReference>
<dbReference type="SUPFAM" id="SSF144091">
    <property type="entry name" value="Rhomboid-like"/>
    <property type="match status" value="1"/>
</dbReference>
<keyword evidence="6" id="KW-0645">Protease</keyword>
<dbReference type="EMBL" id="JAKOGI010000002">
    <property type="protein sequence ID" value="KAJ8452803.1"/>
    <property type="molecule type" value="Genomic_DNA"/>
</dbReference>